<dbReference type="OrthoDB" id="5396104at2759"/>
<dbReference type="InParanoid" id="A0A132B960"/>
<reference evidence="2 3" key="1">
    <citation type="submission" date="2015-10" db="EMBL/GenBank/DDBJ databases">
        <title>Full genome of DAOMC 229536 Phialocephala scopiformis, a fungal endophyte of spruce producing the potent anti-insectan compound rugulosin.</title>
        <authorList>
            <consortium name="DOE Joint Genome Institute"/>
            <person name="Walker A.K."/>
            <person name="Frasz S.L."/>
            <person name="Seifert K.A."/>
            <person name="Miller J.D."/>
            <person name="Mondo S.J."/>
            <person name="Labutti K."/>
            <person name="Lipzen A."/>
            <person name="Dockter R."/>
            <person name="Kennedy M."/>
            <person name="Grigoriev I.V."/>
            <person name="Spatafora J.W."/>
        </authorList>
    </citation>
    <scope>NUCLEOTIDE SEQUENCE [LARGE SCALE GENOMIC DNA]</scope>
    <source>
        <strain evidence="2 3">CBS 120377</strain>
    </source>
</reference>
<dbReference type="KEGG" id="psco:LY89DRAFT_788376"/>
<gene>
    <name evidence="2" type="ORF">LY89DRAFT_788376</name>
</gene>
<proteinExistence type="predicted"/>
<feature type="compositionally biased region" description="Low complexity" evidence="1">
    <location>
        <begin position="18"/>
        <end position="39"/>
    </location>
</feature>
<accession>A0A132B960</accession>
<dbReference type="STRING" id="149040.A0A132B960"/>
<feature type="region of interest" description="Disordered" evidence="1">
    <location>
        <begin position="328"/>
        <end position="348"/>
    </location>
</feature>
<feature type="region of interest" description="Disordered" evidence="1">
    <location>
        <begin position="248"/>
        <end position="268"/>
    </location>
</feature>
<evidence type="ECO:0000256" key="1">
    <source>
        <dbReference type="SAM" id="MobiDB-lite"/>
    </source>
</evidence>
<name>A0A132B960_MOLSC</name>
<dbReference type="AlphaFoldDB" id="A0A132B960"/>
<organism evidence="2 3">
    <name type="scientific">Mollisia scopiformis</name>
    <name type="common">Conifer needle endophyte fungus</name>
    <name type="synonym">Phialocephala scopiformis</name>
    <dbReference type="NCBI Taxonomy" id="149040"/>
    <lineage>
        <taxon>Eukaryota</taxon>
        <taxon>Fungi</taxon>
        <taxon>Dikarya</taxon>
        <taxon>Ascomycota</taxon>
        <taxon>Pezizomycotina</taxon>
        <taxon>Leotiomycetes</taxon>
        <taxon>Helotiales</taxon>
        <taxon>Mollisiaceae</taxon>
        <taxon>Mollisia</taxon>
    </lineage>
</organism>
<sequence length="423" mass="47347">MPTRPWRIPLPPTRLQNSSESPTSPASPLSPPSSTSPRSPKGPLTAPPRLHLRTIIPSPPLPVEYLKTAPSAPYPWIWRCHLCGSIYRLGATRRCLEDGHYFCSLPSPPPSPAVPTSEDFFSVLHSSEPSSKTGKEIIADLAANKKRSKSRRRKGTRGCRSEFDYAGWSKYNIWRREVAVLKREQKKKFLTRSLAEGLREGIATREKAERSWKGRDCWKDCDFPSECHNERKAEREWERQMKEIRESEERWARENEWNEEGDAGRPDSAMGLGGEDLLLESIELDGLEDKKAPGDISEEVVDGTENLGPLGTDCDGLGEQVVQAEYTTKRRKSMDAAMASDSPPSSPLKECSFGFENPATRCQVWSSAGLCSCAKNGEEEEYSKDEDGDVQIKEVSMAKSLLLRKAEKDVADETFGDEDVEVL</sequence>
<dbReference type="Proteomes" id="UP000070700">
    <property type="component" value="Unassembled WGS sequence"/>
</dbReference>
<evidence type="ECO:0000313" key="2">
    <source>
        <dbReference type="EMBL" id="KUJ08942.1"/>
    </source>
</evidence>
<keyword evidence="3" id="KW-1185">Reference proteome</keyword>
<dbReference type="RefSeq" id="XP_018063297.1">
    <property type="nucleotide sequence ID" value="XM_018223163.1"/>
</dbReference>
<protein>
    <submittedName>
        <fullName evidence="2">Uncharacterized protein</fullName>
    </submittedName>
</protein>
<dbReference type="EMBL" id="KQ947433">
    <property type="protein sequence ID" value="KUJ08942.1"/>
    <property type="molecule type" value="Genomic_DNA"/>
</dbReference>
<feature type="region of interest" description="Disordered" evidence="1">
    <location>
        <begin position="1"/>
        <end position="53"/>
    </location>
</feature>
<evidence type="ECO:0000313" key="3">
    <source>
        <dbReference type="Proteomes" id="UP000070700"/>
    </source>
</evidence>
<dbReference type="GeneID" id="28832889"/>